<dbReference type="SUPFAM" id="SSF56935">
    <property type="entry name" value="Porins"/>
    <property type="match status" value="1"/>
</dbReference>
<dbReference type="InterPro" id="IPR037066">
    <property type="entry name" value="Plug_dom_sf"/>
</dbReference>
<accession>A0A6J4JRF9</accession>
<keyword evidence="2 7" id="KW-0813">Transport</keyword>
<dbReference type="Pfam" id="PF07715">
    <property type="entry name" value="Plug"/>
    <property type="match status" value="1"/>
</dbReference>
<comment type="subcellular location">
    <subcellularLocation>
        <location evidence="1 7">Cell outer membrane</location>
        <topology evidence="1 7">Multi-pass membrane protein</topology>
    </subcellularLocation>
</comment>
<protein>
    <submittedName>
        <fullName evidence="9">TonB-dependent receptor</fullName>
    </submittedName>
</protein>
<dbReference type="Pfam" id="PF13715">
    <property type="entry name" value="CarbopepD_reg_2"/>
    <property type="match status" value="1"/>
</dbReference>
<dbReference type="Gene3D" id="2.170.130.10">
    <property type="entry name" value="TonB-dependent receptor, plug domain"/>
    <property type="match status" value="1"/>
</dbReference>
<evidence type="ECO:0000313" key="9">
    <source>
        <dbReference type="EMBL" id="CAA9285526.1"/>
    </source>
</evidence>
<evidence type="ECO:0000256" key="7">
    <source>
        <dbReference type="PROSITE-ProRule" id="PRU01360"/>
    </source>
</evidence>
<evidence type="ECO:0000256" key="1">
    <source>
        <dbReference type="ARBA" id="ARBA00004571"/>
    </source>
</evidence>
<feature type="domain" description="TonB-dependent receptor plug" evidence="8">
    <location>
        <begin position="161"/>
        <end position="239"/>
    </location>
</feature>
<dbReference type="AlphaFoldDB" id="A0A6J4JRF9"/>
<evidence type="ECO:0000256" key="4">
    <source>
        <dbReference type="ARBA" id="ARBA00022692"/>
    </source>
</evidence>
<dbReference type="InterPro" id="IPR012910">
    <property type="entry name" value="Plug_dom"/>
</dbReference>
<organism evidence="9">
    <name type="scientific">uncultured Adhaeribacter sp</name>
    <dbReference type="NCBI Taxonomy" id="448109"/>
    <lineage>
        <taxon>Bacteria</taxon>
        <taxon>Pseudomonadati</taxon>
        <taxon>Bacteroidota</taxon>
        <taxon>Cytophagia</taxon>
        <taxon>Cytophagales</taxon>
        <taxon>Hymenobacteraceae</taxon>
        <taxon>Adhaeribacter</taxon>
        <taxon>environmental samples</taxon>
    </lineage>
</organism>
<dbReference type="GO" id="GO:0009279">
    <property type="term" value="C:cell outer membrane"/>
    <property type="evidence" value="ECO:0007669"/>
    <property type="project" value="UniProtKB-SubCell"/>
</dbReference>
<sequence length="786" mass="88156">MLTFTPSNYACSACLRLFFRVIALITLAFFVLPAAFAQQFITISGTIRAAASGENLVGASAYIPATGTGATTNTYGFYSFRVAPGNYTIQFSYIGYETVSQEITVSRTNARINIELPEASSNQLKEVVIEGGSIQEKFTGTQMSVEQLTSREAKLLPALFGEVDILKTLQLKPGVQSGGEGTSGLYVRGGGPDQNLFLLDEATVYNASHLFGFFSVFNSDAVRSVDLYKGGFPAQFGGRLSSVVDVKLKEGNNKKFAATGGIGLIASRLTLEGPIKKGKSSFIISGRRTYADVFTRLVNKANADDAEFDPIPDYYFYDLNAKANFDLSDKDRLFVSGYLGNDVFGFRNSGFKFDFGWGNKAATLRWNHIFSPRLFTNTTFTTSSYKYTITNKLDIFSFNLRSDIQDYTLKTDFDYLPGNAHKIKFGAQYTHHKFLVGRLRAGADDDSFNFGAGSRFRGGEYGIYAGDNFEPTARWSFGYGLRLSGFISGNAHFTALEPRASIRYSLSENTAFKGSFTSMRQYVHLVSNSGASLPTDIWYPSNPQVKPQRSSQIAIGYSHLFANQKYLLTNEIYYKWMKNQIDFRDGAQLFVNDNLDEEFLFGRGDAYGNELYLEKKQGRTTGWVGYTLSWSYRKFAQINNGNRFPTRADRRHDITAVVLHQFKPRLHITATWVYGTGNAFTIPVGRFGLQGQYGDSESVIPVYLNRNQYRLAPYHRLDLGLVYKLRPRHGESDLTFSVYNAYNRRNPYFVYFDQVKDEATDLTLAFKGKQVSLFPVIPSVTYNFKF</sequence>
<dbReference type="SUPFAM" id="SSF49464">
    <property type="entry name" value="Carboxypeptidase regulatory domain-like"/>
    <property type="match status" value="1"/>
</dbReference>
<name>A0A6J4JRF9_9BACT</name>
<keyword evidence="9" id="KW-0675">Receptor</keyword>
<dbReference type="Gene3D" id="2.40.170.20">
    <property type="entry name" value="TonB-dependent receptor, beta-barrel domain"/>
    <property type="match status" value="1"/>
</dbReference>
<keyword evidence="3 7" id="KW-1134">Transmembrane beta strand</keyword>
<dbReference type="InterPro" id="IPR008969">
    <property type="entry name" value="CarboxyPept-like_regulatory"/>
</dbReference>
<dbReference type="InterPro" id="IPR036942">
    <property type="entry name" value="Beta-barrel_TonB_sf"/>
</dbReference>
<evidence type="ECO:0000256" key="5">
    <source>
        <dbReference type="ARBA" id="ARBA00023136"/>
    </source>
</evidence>
<dbReference type="InterPro" id="IPR039426">
    <property type="entry name" value="TonB-dep_rcpt-like"/>
</dbReference>
<dbReference type="PROSITE" id="PS52016">
    <property type="entry name" value="TONB_DEPENDENT_REC_3"/>
    <property type="match status" value="1"/>
</dbReference>
<evidence type="ECO:0000259" key="8">
    <source>
        <dbReference type="Pfam" id="PF07715"/>
    </source>
</evidence>
<evidence type="ECO:0000256" key="3">
    <source>
        <dbReference type="ARBA" id="ARBA00022452"/>
    </source>
</evidence>
<dbReference type="Gene3D" id="2.60.40.1120">
    <property type="entry name" value="Carboxypeptidase-like, regulatory domain"/>
    <property type="match status" value="1"/>
</dbReference>
<evidence type="ECO:0000256" key="2">
    <source>
        <dbReference type="ARBA" id="ARBA00022448"/>
    </source>
</evidence>
<keyword evidence="6 7" id="KW-0998">Cell outer membrane</keyword>
<dbReference type="EMBL" id="CADCTJ010001135">
    <property type="protein sequence ID" value="CAA9285526.1"/>
    <property type="molecule type" value="Genomic_DNA"/>
</dbReference>
<comment type="similarity">
    <text evidence="7">Belongs to the TonB-dependent receptor family.</text>
</comment>
<evidence type="ECO:0000256" key="6">
    <source>
        <dbReference type="ARBA" id="ARBA00023237"/>
    </source>
</evidence>
<proteinExistence type="inferred from homology"/>
<gene>
    <name evidence="9" type="ORF">AVDCRST_MAG95-3619</name>
</gene>
<keyword evidence="4 7" id="KW-0812">Transmembrane</keyword>
<reference evidence="9" key="1">
    <citation type="submission" date="2020-02" db="EMBL/GenBank/DDBJ databases">
        <authorList>
            <person name="Meier V. D."/>
        </authorList>
    </citation>
    <scope>NUCLEOTIDE SEQUENCE</scope>
    <source>
        <strain evidence="9">AVDCRST_MAG95</strain>
    </source>
</reference>
<keyword evidence="5 7" id="KW-0472">Membrane</keyword>